<keyword evidence="1" id="KW-0732">Signal</keyword>
<proteinExistence type="predicted"/>
<dbReference type="EMBL" id="JARWAL010000003">
    <property type="protein sequence ID" value="MDR5892141.1"/>
    <property type="molecule type" value="Genomic_DNA"/>
</dbReference>
<reference evidence="2 3" key="1">
    <citation type="submission" date="2023-04" db="EMBL/GenBank/DDBJ databases">
        <title>A long-awaited taxogenomic arrangement of the family Halomonadaceae.</title>
        <authorList>
            <person name="De La Haba R."/>
            <person name="Chuvochina M."/>
            <person name="Wittouck S."/>
            <person name="Arahal D.R."/>
            <person name="Sanchez-Porro C."/>
            <person name="Hugenholtz P."/>
            <person name="Ventosa A."/>
        </authorList>
    </citation>
    <scope>NUCLEOTIDE SEQUENCE [LARGE SCALE GENOMIC DNA]</scope>
    <source>
        <strain evidence="2 3">DSM 17332</strain>
    </source>
</reference>
<evidence type="ECO:0000256" key="1">
    <source>
        <dbReference type="SAM" id="SignalP"/>
    </source>
</evidence>
<dbReference type="PIRSF" id="PIRSF016481">
    <property type="entry name" value="Pilus_assembly_PilP"/>
    <property type="match status" value="1"/>
</dbReference>
<protein>
    <submittedName>
        <fullName evidence="2">Pilus assembly protein PilP</fullName>
    </submittedName>
</protein>
<dbReference type="RefSeq" id="WP_309635989.1">
    <property type="nucleotide sequence ID" value="NZ_JARWAL010000003.1"/>
</dbReference>
<name>A0ABU1GJF8_9GAMM</name>
<dbReference type="PROSITE" id="PS51257">
    <property type="entry name" value="PROKAR_LIPOPROTEIN"/>
    <property type="match status" value="1"/>
</dbReference>
<evidence type="ECO:0000313" key="3">
    <source>
        <dbReference type="Proteomes" id="UP001252270"/>
    </source>
</evidence>
<comment type="caution">
    <text evidence="2">The sequence shown here is derived from an EMBL/GenBank/DDBJ whole genome shotgun (WGS) entry which is preliminary data.</text>
</comment>
<organism evidence="2 3">
    <name type="scientific">Halomonas mongoliensis</name>
    <dbReference type="NCBI Taxonomy" id="321265"/>
    <lineage>
        <taxon>Bacteria</taxon>
        <taxon>Pseudomonadati</taxon>
        <taxon>Pseudomonadota</taxon>
        <taxon>Gammaproteobacteria</taxon>
        <taxon>Oceanospirillales</taxon>
        <taxon>Halomonadaceae</taxon>
        <taxon>Halomonas</taxon>
    </lineage>
</organism>
<dbReference type="Proteomes" id="UP001252270">
    <property type="component" value="Unassembled WGS sequence"/>
</dbReference>
<feature type="signal peptide" evidence="1">
    <location>
        <begin position="1"/>
        <end position="27"/>
    </location>
</feature>
<keyword evidence="3" id="KW-1185">Reference proteome</keyword>
<feature type="chain" id="PRO_5045566813" evidence="1">
    <location>
        <begin position="28"/>
        <end position="174"/>
    </location>
</feature>
<gene>
    <name evidence="2" type="ORF">QC820_04885</name>
</gene>
<dbReference type="InterPro" id="IPR007446">
    <property type="entry name" value="PilP"/>
</dbReference>
<sequence length="174" mass="18881">MRQGSVMKGIVALVAVMLAGCADPQLASLDRELAQIRSDPGAAPALELPAVPRIEGIGYDLEEQRSPFVMRDGEAERALPEGTLVMPQLDRQREPLEAYDLSELQLVGTLRVGGQPSALVRAPGGQVHRLSVGNYLGLNHGRIVSITETSLLLVELHVERGAWVERNRQMALDT</sequence>
<dbReference type="Pfam" id="PF04351">
    <property type="entry name" value="PilP"/>
    <property type="match status" value="1"/>
</dbReference>
<dbReference type="Gene3D" id="2.30.30.830">
    <property type="match status" value="1"/>
</dbReference>
<accession>A0ABU1GJF8</accession>
<evidence type="ECO:0000313" key="2">
    <source>
        <dbReference type="EMBL" id="MDR5892141.1"/>
    </source>
</evidence>